<dbReference type="SUPFAM" id="SSF53756">
    <property type="entry name" value="UDP-Glycosyltransferase/glycogen phosphorylase"/>
    <property type="match status" value="1"/>
</dbReference>
<feature type="binding site" evidence="10">
    <location>
        <position position="184"/>
    </location>
    <ligand>
        <name>UDP-N-acetyl-alpha-D-glucosamine</name>
        <dbReference type="ChEBI" id="CHEBI:57705"/>
    </ligand>
</feature>
<dbReference type="PANTHER" id="PTHR21015">
    <property type="entry name" value="UDP-N-ACETYLGLUCOSAMINE--N-ACETYLMURAMYL-(PENTAPEPTIDE) PYROPHOSPHORYL-UNDECAPRENOL N-ACETYLGLUCOSAMINE TRANSFERASE 1"/>
    <property type="match status" value="1"/>
</dbReference>
<feature type="binding site" evidence="10">
    <location>
        <position position="280"/>
    </location>
    <ligand>
        <name>UDP-N-acetyl-alpha-D-glucosamine</name>
        <dbReference type="ChEBI" id="CHEBI:57705"/>
    </ligand>
</feature>
<feature type="domain" description="Glycosyl transferase family 28 C-terminal" evidence="12">
    <location>
        <begin position="180"/>
        <end position="319"/>
    </location>
</feature>
<evidence type="ECO:0000259" key="12">
    <source>
        <dbReference type="Pfam" id="PF04101"/>
    </source>
</evidence>
<keyword evidence="2 10" id="KW-0132">Cell division</keyword>
<dbReference type="InParanoid" id="F2LW36"/>
<dbReference type="Pfam" id="PF03033">
    <property type="entry name" value="Glyco_transf_28"/>
    <property type="match status" value="1"/>
</dbReference>
<feature type="binding site" evidence="10">
    <location>
        <position position="123"/>
    </location>
    <ligand>
        <name>UDP-N-acetyl-alpha-D-glucosamine</name>
        <dbReference type="ChEBI" id="CHEBI:57705"/>
    </ligand>
</feature>
<dbReference type="NCBIfam" id="TIGR01133">
    <property type="entry name" value="murG"/>
    <property type="match status" value="1"/>
</dbReference>
<dbReference type="PANTHER" id="PTHR21015:SF22">
    <property type="entry name" value="GLYCOSYLTRANSFERASE"/>
    <property type="match status" value="1"/>
</dbReference>
<dbReference type="GO" id="GO:0071555">
    <property type="term" value="P:cell wall organization"/>
    <property type="evidence" value="ECO:0007669"/>
    <property type="project" value="UniProtKB-KW"/>
</dbReference>
<accession>F2LW36</accession>
<feature type="domain" description="Glycosyltransferase family 28 N-terminal" evidence="11">
    <location>
        <begin position="4"/>
        <end position="141"/>
    </location>
</feature>
<keyword evidence="1 10" id="KW-1003">Cell membrane</keyword>
<evidence type="ECO:0000256" key="10">
    <source>
        <dbReference type="HAMAP-Rule" id="MF_00033"/>
    </source>
</evidence>
<keyword evidence="9 10" id="KW-0961">Cell wall biogenesis/degradation</keyword>
<dbReference type="AlphaFoldDB" id="F2LW36"/>
<name>F2LW36_HIPMA</name>
<dbReference type="UniPathway" id="UPA00219"/>
<comment type="caution">
    <text evidence="10">Lacks conserved residue(s) required for the propagation of feature annotation.</text>
</comment>
<keyword evidence="14" id="KW-1185">Reference proteome</keyword>
<dbReference type="KEGG" id="hmr:Hipma_1004"/>
<comment type="catalytic activity">
    <reaction evidence="10">
        <text>di-trans,octa-cis-undecaprenyl diphospho-N-acetyl-alpha-D-muramoyl-L-alanyl-D-glutamyl-meso-2,6-diaminopimeloyl-D-alanyl-D-alanine + UDP-N-acetyl-alpha-D-glucosamine = di-trans,octa-cis-undecaprenyl diphospho-[N-acetyl-alpha-D-glucosaminyl-(1-&gt;4)]-N-acetyl-alpha-D-muramoyl-L-alanyl-D-glutamyl-meso-2,6-diaminopimeloyl-D-alanyl-D-alanine + UDP + H(+)</text>
        <dbReference type="Rhea" id="RHEA:31227"/>
        <dbReference type="ChEBI" id="CHEBI:15378"/>
        <dbReference type="ChEBI" id="CHEBI:57705"/>
        <dbReference type="ChEBI" id="CHEBI:58223"/>
        <dbReference type="ChEBI" id="CHEBI:61387"/>
        <dbReference type="ChEBI" id="CHEBI:61388"/>
        <dbReference type="EC" id="2.4.1.227"/>
    </reaction>
</comment>
<keyword evidence="7 10" id="KW-0472">Membrane</keyword>
<dbReference type="RefSeq" id="WP_013682009.1">
    <property type="nucleotide sequence ID" value="NC_015318.1"/>
</dbReference>
<reference evidence="13 14" key="1">
    <citation type="journal article" date="2011" name="Stand. Genomic Sci.">
        <title>Complete genome sequence of the thermophilic sulfur-reducer Hippea maritima type strain (MH(2)).</title>
        <authorList>
            <person name="Huntemann M."/>
            <person name="Lu M."/>
            <person name="Nolan M."/>
            <person name="Lapidus A."/>
            <person name="Lucas S."/>
            <person name="Hammon N."/>
            <person name="Deshpande S."/>
            <person name="Cheng J.F."/>
            <person name="Tapia R."/>
            <person name="Han C."/>
            <person name="Goodwin L."/>
            <person name="Pitluck S."/>
            <person name="Liolios K."/>
            <person name="Pagani I."/>
            <person name="Ivanova N."/>
            <person name="Ovchinikova G."/>
            <person name="Pati A."/>
            <person name="Chen A."/>
            <person name="Palaniappan K."/>
            <person name="Land M."/>
            <person name="Hauser L."/>
            <person name="Jeffries C.D."/>
            <person name="Detter J.C."/>
            <person name="Brambilla E.M."/>
            <person name="Rohde M."/>
            <person name="Spring S."/>
            <person name="Goker M."/>
            <person name="Woyke T."/>
            <person name="Bristow J."/>
            <person name="Eisen J.A."/>
            <person name="Markowitz V."/>
            <person name="Hugenholtz P."/>
            <person name="Kyrpides N.C."/>
            <person name="Klenk H.P."/>
            <person name="Mavromatis K."/>
        </authorList>
    </citation>
    <scope>NUCLEOTIDE SEQUENCE [LARGE SCALE GENOMIC DNA]</scope>
    <source>
        <strain evidence="14">ATCC 700847 / DSM 10411 / MH2</strain>
    </source>
</reference>
<evidence type="ECO:0000256" key="8">
    <source>
        <dbReference type="ARBA" id="ARBA00023306"/>
    </source>
</evidence>
<dbReference type="GO" id="GO:0051301">
    <property type="term" value="P:cell division"/>
    <property type="evidence" value="ECO:0007669"/>
    <property type="project" value="UniProtKB-KW"/>
</dbReference>
<dbReference type="OrthoDB" id="9808936at2"/>
<keyword evidence="5 10" id="KW-0133">Cell shape</keyword>
<evidence type="ECO:0000256" key="9">
    <source>
        <dbReference type="ARBA" id="ARBA00023316"/>
    </source>
</evidence>
<dbReference type="EC" id="2.4.1.227" evidence="10"/>
<organism evidence="13 14">
    <name type="scientific">Hippea maritima (strain ATCC 700847 / DSM 10411 / MH2)</name>
    <dbReference type="NCBI Taxonomy" id="760142"/>
    <lineage>
        <taxon>Bacteria</taxon>
        <taxon>Pseudomonadati</taxon>
        <taxon>Campylobacterota</taxon>
        <taxon>Desulfurellia</taxon>
        <taxon>Desulfurellales</taxon>
        <taxon>Hippeaceae</taxon>
        <taxon>Hippea</taxon>
    </lineage>
</organism>
<dbReference type="GO" id="GO:0005975">
    <property type="term" value="P:carbohydrate metabolic process"/>
    <property type="evidence" value="ECO:0007669"/>
    <property type="project" value="InterPro"/>
</dbReference>
<keyword evidence="8 10" id="KW-0131">Cell cycle</keyword>
<dbReference type="HAMAP" id="MF_00033">
    <property type="entry name" value="MurG"/>
    <property type="match status" value="1"/>
</dbReference>
<reference evidence="14" key="2">
    <citation type="submission" date="2011-03" db="EMBL/GenBank/DDBJ databases">
        <title>The complete genome of Hippea maritima DSM 10411.</title>
        <authorList>
            <consortium name="US DOE Joint Genome Institute (JGI-PGF)"/>
            <person name="Lucas S."/>
            <person name="Copeland A."/>
            <person name="Lapidus A."/>
            <person name="Bruce D."/>
            <person name="Goodwin L."/>
            <person name="Pitluck S."/>
            <person name="Peters L."/>
            <person name="Kyrpides N."/>
            <person name="Mavromatis K."/>
            <person name="Pagani I."/>
            <person name="Ivanova N."/>
            <person name="Mikhailova N."/>
            <person name="Lu M."/>
            <person name="Detter J.C."/>
            <person name="Tapia R."/>
            <person name="Han C."/>
            <person name="Land M."/>
            <person name="Hauser L."/>
            <person name="Markowitz V."/>
            <person name="Cheng J.-F."/>
            <person name="Hugenholtz P."/>
            <person name="Woyke T."/>
            <person name="Wu D."/>
            <person name="Spring S."/>
            <person name="Schroeder M."/>
            <person name="Brambilla E."/>
            <person name="Klenk H.-P."/>
            <person name="Eisen J.A."/>
        </authorList>
    </citation>
    <scope>NUCLEOTIDE SEQUENCE [LARGE SCALE GENOMIC DNA]</scope>
    <source>
        <strain evidence="14">ATCC 700847 / DSM 10411 / MH2</strain>
    </source>
</reference>
<protein>
    <recommendedName>
        <fullName evidence="10">UDP-N-acetylglucosamine--N-acetylmuramyl-(pentapeptide) pyrophosphoryl-undecaprenol N-acetylglucosamine transferase</fullName>
        <ecNumber evidence="10">2.4.1.227</ecNumber>
    </recommendedName>
    <alternativeName>
        <fullName evidence="10">Undecaprenyl-PP-MurNAc-pentapeptide-UDPGlcNAc GlcNAc transferase</fullName>
    </alternativeName>
</protein>
<keyword evidence="6 10" id="KW-0573">Peptidoglycan synthesis</keyword>
<evidence type="ECO:0000313" key="13">
    <source>
        <dbReference type="EMBL" id="AEA33970.1"/>
    </source>
</evidence>
<dbReference type="GO" id="GO:0051991">
    <property type="term" value="F:UDP-N-acetyl-D-glucosamine:N-acetylmuramoyl-L-alanyl-D-glutamyl-meso-2,6-diaminopimelyl-D-alanyl-D-alanine-diphosphoundecaprenol 4-beta-N-acetylglucosaminlytransferase activity"/>
    <property type="evidence" value="ECO:0007669"/>
    <property type="project" value="RHEA"/>
</dbReference>
<evidence type="ECO:0000256" key="4">
    <source>
        <dbReference type="ARBA" id="ARBA00022679"/>
    </source>
</evidence>
<dbReference type="InterPro" id="IPR007235">
    <property type="entry name" value="Glyco_trans_28_C"/>
</dbReference>
<evidence type="ECO:0000256" key="1">
    <source>
        <dbReference type="ARBA" id="ARBA00022475"/>
    </source>
</evidence>
<evidence type="ECO:0000256" key="7">
    <source>
        <dbReference type="ARBA" id="ARBA00023136"/>
    </source>
</evidence>
<comment type="function">
    <text evidence="10">Cell wall formation. Catalyzes the transfer of a GlcNAc subunit on undecaprenyl-pyrophosphoryl-MurNAc-pentapeptide (lipid intermediate I) to form undecaprenyl-pyrophosphoryl-MurNAc-(pentapeptide)GlcNAc (lipid intermediate II).</text>
</comment>
<dbReference type="GO" id="GO:0005886">
    <property type="term" value="C:plasma membrane"/>
    <property type="evidence" value="ECO:0007669"/>
    <property type="project" value="UniProtKB-SubCell"/>
</dbReference>
<gene>
    <name evidence="10" type="primary">murG</name>
    <name evidence="13" type="ordered locus">Hipma_1004</name>
</gene>
<dbReference type="Gene3D" id="3.40.50.2000">
    <property type="entry name" value="Glycogen Phosphorylase B"/>
    <property type="match status" value="2"/>
</dbReference>
<feature type="binding site" evidence="10">
    <location>
        <position position="235"/>
    </location>
    <ligand>
        <name>UDP-N-acetyl-alpha-D-glucosamine</name>
        <dbReference type="ChEBI" id="CHEBI:57705"/>
    </ligand>
</feature>
<dbReference type="GO" id="GO:0009252">
    <property type="term" value="P:peptidoglycan biosynthetic process"/>
    <property type="evidence" value="ECO:0007669"/>
    <property type="project" value="UniProtKB-UniRule"/>
</dbReference>
<evidence type="ECO:0000313" key="14">
    <source>
        <dbReference type="Proteomes" id="UP000008139"/>
    </source>
</evidence>
<dbReference type="InterPro" id="IPR004276">
    <property type="entry name" value="GlycoTrans_28_N"/>
</dbReference>
<keyword evidence="3 10" id="KW-0328">Glycosyltransferase</keyword>
<comment type="similarity">
    <text evidence="10">Belongs to the glycosyltransferase 28 family. MurG subfamily.</text>
</comment>
<evidence type="ECO:0000256" key="5">
    <source>
        <dbReference type="ARBA" id="ARBA00022960"/>
    </source>
</evidence>
<evidence type="ECO:0000259" key="11">
    <source>
        <dbReference type="Pfam" id="PF03033"/>
    </source>
</evidence>
<comment type="pathway">
    <text evidence="10">Cell wall biogenesis; peptidoglycan biosynthesis.</text>
</comment>
<evidence type="ECO:0000256" key="3">
    <source>
        <dbReference type="ARBA" id="ARBA00022676"/>
    </source>
</evidence>
<evidence type="ECO:0000256" key="6">
    <source>
        <dbReference type="ARBA" id="ARBA00022984"/>
    </source>
</evidence>
<feature type="binding site" evidence="10">
    <location>
        <begin position="11"/>
        <end position="13"/>
    </location>
    <ligand>
        <name>UDP-N-acetyl-alpha-D-glucosamine</name>
        <dbReference type="ChEBI" id="CHEBI:57705"/>
    </ligand>
</feature>
<comment type="subcellular location">
    <subcellularLocation>
        <location evidence="10">Cell inner membrane</location>
        <topology evidence="10">Peripheral membrane protein</topology>
        <orientation evidence="10">Cytoplasmic side</orientation>
    </subcellularLocation>
</comment>
<dbReference type="Proteomes" id="UP000008139">
    <property type="component" value="Chromosome"/>
</dbReference>
<dbReference type="eggNOG" id="COG0707">
    <property type="taxonomic scope" value="Bacteria"/>
</dbReference>
<feature type="binding site" evidence="10">
    <location>
        <position position="162"/>
    </location>
    <ligand>
        <name>UDP-N-acetyl-alpha-D-glucosamine</name>
        <dbReference type="ChEBI" id="CHEBI:57705"/>
    </ligand>
</feature>
<dbReference type="GO" id="GO:0050511">
    <property type="term" value="F:undecaprenyldiphospho-muramoylpentapeptide beta-N-acetylglucosaminyltransferase activity"/>
    <property type="evidence" value="ECO:0007669"/>
    <property type="project" value="UniProtKB-UniRule"/>
</dbReference>
<keyword evidence="10" id="KW-0997">Cell inner membrane</keyword>
<proteinExistence type="inferred from homology"/>
<sequence>MKNVVLTGGGTGGHLFAAIEFARFLKDRGYNPVIIGSVYGIENRILKKYPFDYVLLKSKGIMGKGLKDRFVNGFANLDALIHSIGVIKKLKPEFCVGFGGYVSLPVVLSCVILRRKSAILEQNSIPGKANRLLSRLVDLVFVNFDYTAQFLRGSIVVGNPTRIKTKGKHRLFDGRLKLGVVGGSRGARSINNSMIELSEFDLDIDVIHQTGVEDYSRVKDAYKRNGKNWQVVDFIEDMESFYKGIDFIICRSGASTLSEIACAGLGSILIPYPYAIYNHQYYNAKYFLDNEASIIIEDKDLSGKTLHTFISSLTADRLRVMSENAFDLCRRDACEKMLSYLEMVKR</sequence>
<keyword evidence="4 10" id="KW-0808">Transferase</keyword>
<dbReference type="Pfam" id="PF04101">
    <property type="entry name" value="Glyco_tran_28_C"/>
    <property type="match status" value="1"/>
</dbReference>
<dbReference type="HOGENOM" id="CLU_037404_2_1_7"/>
<dbReference type="GO" id="GO:0008360">
    <property type="term" value="P:regulation of cell shape"/>
    <property type="evidence" value="ECO:0007669"/>
    <property type="project" value="UniProtKB-KW"/>
</dbReference>
<dbReference type="STRING" id="760142.Hipma_1004"/>
<evidence type="ECO:0000256" key="2">
    <source>
        <dbReference type="ARBA" id="ARBA00022618"/>
    </source>
</evidence>
<dbReference type="FunCoup" id="F2LW36">
    <property type="interactions" value="274"/>
</dbReference>
<dbReference type="InterPro" id="IPR006009">
    <property type="entry name" value="GlcNAc_MurG"/>
</dbReference>
<dbReference type="CDD" id="cd03785">
    <property type="entry name" value="GT28_MurG"/>
    <property type="match status" value="1"/>
</dbReference>
<dbReference type="EMBL" id="CP002606">
    <property type="protein sequence ID" value="AEA33970.1"/>
    <property type="molecule type" value="Genomic_DNA"/>
</dbReference>